<protein>
    <submittedName>
        <fullName evidence="1">Uncharacterized protein</fullName>
    </submittedName>
</protein>
<keyword evidence="2" id="KW-1185">Reference proteome</keyword>
<dbReference type="KEGG" id="hgn:E6W36_03640"/>
<reference evidence="2" key="1">
    <citation type="submission" date="2019-04" db="EMBL/GenBank/DDBJ databases">
        <title>Complete genome sequence of Sphingomonas sp. W1-2-3.</title>
        <authorList>
            <person name="Im W.T."/>
        </authorList>
    </citation>
    <scope>NUCLEOTIDE SEQUENCE [LARGE SCALE GENOMIC DNA]</scope>
    <source>
        <strain evidence="2">W1-2-3</strain>
    </source>
</reference>
<name>A0A4D7CBR2_9SPHN</name>
<dbReference type="EMBL" id="CP039704">
    <property type="protein sequence ID" value="QCI79002.1"/>
    <property type="molecule type" value="Genomic_DNA"/>
</dbReference>
<sequence>MNTIRDLKRLFPESRFEHFSYVHNGPPSYHANKLWLARFWQFYAWATPASMGQGLHVFIRKR</sequence>
<organism evidence="1 2">
    <name type="scientific">Hankyongella ginsenosidimutans</name>
    <dbReference type="NCBI Taxonomy" id="1763828"/>
    <lineage>
        <taxon>Bacteria</taxon>
        <taxon>Pseudomonadati</taxon>
        <taxon>Pseudomonadota</taxon>
        <taxon>Alphaproteobacteria</taxon>
        <taxon>Sphingomonadales</taxon>
        <taxon>Sphingomonadaceae</taxon>
        <taxon>Hankyongella</taxon>
    </lineage>
</organism>
<proteinExistence type="predicted"/>
<dbReference type="RefSeq" id="WP_222873808.1">
    <property type="nucleotide sequence ID" value="NZ_CP039704.1"/>
</dbReference>
<evidence type="ECO:0000313" key="2">
    <source>
        <dbReference type="Proteomes" id="UP000298714"/>
    </source>
</evidence>
<accession>A0A4D7CBR2</accession>
<dbReference type="AlphaFoldDB" id="A0A4D7CBR2"/>
<evidence type="ECO:0000313" key="1">
    <source>
        <dbReference type="EMBL" id="QCI79002.1"/>
    </source>
</evidence>
<dbReference type="Proteomes" id="UP000298714">
    <property type="component" value="Chromosome"/>
</dbReference>
<gene>
    <name evidence="1" type="ORF">E6W36_03640</name>
</gene>